<accession>A0ABU9Z1F7</accession>
<evidence type="ECO:0000313" key="3">
    <source>
        <dbReference type="Proteomes" id="UP001410394"/>
    </source>
</evidence>
<dbReference type="EMBL" id="JBDIVE010000008">
    <property type="protein sequence ID" value="MEN3069623.1"/>
    <property type="molecule type" value="Genomic_DNA"/>
</dbReference>
<sequence>MNEFVICLSKFDKNYNRIKFGIGALLLMFLLSACASPAVQIASGALQAIGLVKESPKIDMPKEITIRIFAGSNMNADAKGRPFAIVLKVYKLRNDSSFISSPYETLNNAALEKQTLGSDLIDSRELVLTPGQQLEFKEKLPQEVGYVAIAAFFRAPAAERWRYSFATSEPNPAGISLGIHACALTVSQGTPHAAGGGDPRSLNGVSCALSR</sequence>
<dbReference type="PANTHER" id="PTHR37625:SF4">
    <property type="entry name" value="OUTER MEMBRANE LIPOPROTEIN"/>
    <property type="match status" value="1"/>
</dbReference>
<comment type="caution">
    <text evidence="2">The sequence shown here is derived from an EMBL/GenBank/DDBJ whole genome shotgun (WGS) entry which is preliminary data.</text>
</comment>
<dbReference type="InterPro" id="IPR038706">
    <property type="entry name" value="Type_VI_SciN-like_sf"/>
</dbReference>
<proteinExistence type="predicted"/>
<dbReference type="Pfam" id="PF12790">
    <property type="entry name" value="T6SS-SciN"/>
    <property type="match status" value="1"/>
</dbReference>
<dbReference type="PANTHER" id="PTHR37625">
    <property type="entry name" value="OUTER MEMBRANE LIPOPROTEIN-RELATED"/>
    <property type="match status" value="1"/>
</dbReference>
<dbReference type="RefSeq" id="WP_345920397.1">
    <property type="nucleotide sequence ID" value="NZ_JBDIVE010000008.1"/>
</dbReference>
<dbReference type="Gene3D" id="2.60.40.4150">
    <property type="entry name" value="Type VI secretion system, lipoprotein SciN"/>
    <property type="match status" value="1"/>
</dbReference>
<protein>
    <submittedName>
        <fullName evidence="2">Type VI secretion system lipoprotein TssJ</fullName>
    </submittedName>
</protein>
<keyword evidence="1" id="KW-0732">Signal</keyword>
<dbReference type="Proteomes" id="UP001410394">
    <property type="component" value="Unassembled WGS sequence"/>
</dbReference>
<dbReference type="InterPro" id="IPR017734">
    <property type="entry name" value="T6SS_SciN"/>
</dbReference>
<keyword evidence="3" id="KW-1185">Reference proteome</keyword>
<gene>
    <name evidence="2" type="primary">tssJ</name>
    <name evidence="2" type="ORF">ABDB84_14135</name>
</gene>
<keyword evidence="2" id="KW-0449">Lipoprotein</keyword>
<evidence type="ECO:0000256" key="1">
    <source>
        <dbReference type="SAM" id="SignalP"/>
    </source>
</evidence>
<feature type="signal peptide" evidence="1">
    <location>
        <begin position="1"/>
        <end position="35"/>
    </location>
</feature>
<evidence type="ECO:0000313" key="2">
    <source>
        <dbReference type="EMBL" id="MEN3069623.1"/>
    </source>
</evidence>
<name>A0ABU9Z1F7_9RHOO</name>
<dbReference type="NCBIfam" id="TIGR03352">
    <property type="entry name" value="VI_chp_3"/>
    <property type="match status" value="1"/>
</dbReference>
<feature type="chain" id="PRO_5046631597" evidence="1">
    <location>
        <begin position="36"/>
        <end position="211"/>
    </location>
</feature>
<reference evidence="2 3" key="1">
    <citation type="journal article" date="2018" name="Int. J. Syst. Evol. Microbiol.">
        <title>Uliginosibacterium sediminicola sp. nov., isolated from freshwater sediment.</title>
        <authorList>
            <person name="Hwang W.M."/>
            <person name="Kim S.M."/>
            <person name="Kang K."/>
            <person name="Ahn T.Y."/>
        </authorList>
    </citation>
    <scope>NUCLEOTIDE SEQUENCE [LARGE SCALE GENOMIC DNA]</scope>
    <source>
        <strain evidence="2 3">M1-21</strain>
    </source>
</reference>
<organism evidence="2 3">
    <name type="scientific">Uliginosibacterium sediminicola</name>
    <dbReference type="NCBI Taxonomy" id="2024550"/>
    <lineage>
        <taxon>Bacteria</taxon>
        <taxon>Pseudomonadati</taxon>
        <taxon>Pseudomonadota</taxon>
        <taxon>Betaproteobacteria</taxon>
        <taxon>Rhodocyclales</taxon>
        <taxon>Zoogloeaceae</taxon>
        <taxon>Uliginosibacterium</taxon>
    </lineage>
</organism>